<dbReference type="Gene3D" id="3.40.50.10260">
    <property type="entry name" value="YjeF N-terminal domain"/>
    <property type="match status" value="1"/>
</dbReference>
<dbReference type="PROSITE" id="PS51385">
    <property type="entry name" value="YJEF_N"/>
    <property type="match status" value="1"/>
</dbReference>
<dbReference type="Pfam" id="PF03853">
    <property type="entry name" value="YjeF_N"/>
    <property type="match status" value="1"/>
</dbReference>
<accession>T1AEK8</accession>
<comment type="caution">
    <text evidence="2">The sequence shown here is derived from an EMBL/GenBank/DDBJ whole genome shotgun (WGS) entry which is preliminary data.</text>
</comment>
<reference evidence="2" key="2">
    <citation type="journal article" date="2014" name="ISME J.">
        <title>Microbial stratification in low pH oxic and suboxic macroscopic growths along an acid mine drainage.</title>
        <authorList>
            <person name="Mendez-Garcia C."/>
            <person name="Mesa V."/>
            <person name="Sprenger R.R."/>
            <person name="Richter M."/>
            <person name="Diez M.S."/>
            <person name="Solano J."/>
            <person name="Bargiela R."/>
            <person name="Golyshina O.V."/>
            <person name="Manteca A."/>
            <person name="Ramos J.L."/>
            <person name="Gallego J.R."/>
            <person name="Llorente I."/>
            <person name="Martins Dos Santos V.A."/>
            <person name="Jensen O.N."/>
            <person name="Pelaez A.I."/>
            <person name="Sanchez J."/>
            <person name="Ferrer M."/>
        </authorList>
    </citation>
    <scope>NUCLEOTIDE SEQUENCE</scope>
</reference>
<keyword evidence="2" id="KW-0808">Transferase</keyword>
<evidence type="ECO:0000313" key="2">
    <source>
        <dbReference type="EMBL" id="EQD59056.1"/>
    </source>
</evidence>
<sequence>MPLETLDSARIELNYFYRNGNLKLLKENAGNAVYEIVKDHYSSKLNILVICGSGNNGADGLIAANLLSSENQVNIIMIKPVEKIRS</sequence>
<gene>
    <name evidence="2" type="ORF">B1A_10562</name>
</gene>
<evidence type="ECO:0000259" key="1">
    <source>
        <dbReference type="PROSITE" id="PS51385"/>
    </source>
</evidence>
<dbReference type="InterPro" id="IPR004443">
    <property type="entry name" value="YjeF_N_dom"/>
</dbReference>
<name>T1AEK8_9ZZZZ</name>
<reference evidence="2" key="1">
    <citation type="submission" date="2013-08" db="EMBL/GenBank/DDBJ databases">
        <authorList>
            <person name="Mendez C."/>
            <person name="Richter M."/>
            <person name="Ferrer M."/>
            <person name="Sanchez J."/>
        </authorList>
    </citation>
    <scope>NUCLEOTIDE SEQUENCE</scope>
</reference>
<dbReference type="AlphaFoldDB" id="T1AEK8"/>
<keyword evidence="2" id="KW-0418">Kinase</keyword>
<protein>
    <submittedName>
        <fullName evidence="2">Carbohydrate kinase, YjeF related protein</fullName>
    </submittedName>
</protein>
<feature type="domain" description="YjeF N-terminal" evidence="1">
    <location>
        <begin position="8"/>
        <end position="86"/>
    </location>
</feature>
<organism evidence="2">
    <name type="scientific">mine drainage metagenome</name>
    <dbReference type="NCBI Taxonomy" id="410659"/>
    <lineage>
        <taxon>unclassified sequences</taxon>
        <taxon>metagenomes</taxon>
        <taxon>ecological metagenomes</taxon>
    </lineage>
</organism>
<dbReference type="EMBL" id="AUZX01007532">
    <property type="protein sequence ID" value="EQD59056.1"/>
    <property type="molecule type" value="Genomic_DNA"/>
</dbReference>
<feature type="non-terminal residue" evidence="2">
    <location>
        <position position="86"/>
    </location>
</feature>
<dbReference type="SUPFAM" id="SSF64153">
    <property type="entry name" value="YjeF N-terminal domain-like"/>
    <property type="match status" value="1"/>
</dbReference>
<dbReference type="GO" id="GO:0016301">
    <property type="term" value="F:kinase activity"/>
    <property type="evidence" value="ECO:0007669"/>
    <property type="project" value="UniProtKB-KW"/>
</dbReference>
<dbReference type="InterPro" id="IPR036652">
    <property type="entry name" value="YjeF_N_dom_sf"/>
</dbReference>
<proteinExistence type="predicted"/>